<dbReference type="KEGG" id="hbs:IPV69_18940"/>
<proteinExistence type="predicted"/>
<dbReference type="EMBL" id="CP063458">
    <property type="protein sequence ID" value="QOV88308.1"/>
    <property type="molecule type" value="Genomic_DNA"/>
</dbReference>
<organism evidence="2 3">
    <name type="scientific">Humisphaera borealis</name>
    <dbReference type="NCBI Taxonomy" id="2807512"/>
    <lineage>
        <taxon>Bacteria</taxon>
        <taxon>Pseudomonadati</taxon>
        <taxon>Planctomycetota</taxon>
        <taxon>Phycisphaerae</taxon>
        <taxon>Tepidisphaerales</taxon>
        <taxon>Tepidisphaeraceae</taxon>
        <taxon>Humisphaera</taxon>
    </lineage>
</organism>
<dbReference type="Proteomes" id="UP000593765">
    <property type="component" value="Chromosome"/>
</dbReference>
<evidence type="ECO:0000256" key="1">
    <source>
        <dbReference type="SAM" id="Phobius"/>
    </source>
</evidence>
<sequence length="138" mass="15515">MYSQGLPVFIAKAGGVAPAWFVLPVFLLVAAVAIGTFFWQFGRSRRMLEDWAKANALQLVEARFRWFFRGPFFWTSSKGQTVYRICVRTFEGHTHAGWARCGGWFLGLLTDKVSVIWDNPAPNSTGGFPVIMRPPNQG</sequence>
<dbReference type="AlphaFoldDB" id="A0A7M2WS20"/>
<accession>A0A7M2WS20</accession>
<keyword evidence="1" id="KW-0812">Transmembrane</keyword>
<keyword evidence="1" id="KW-1133">Transmembrane helix</keyword>
<protein>
    <submittedName>
        <fullName evidence="2">Uncharacterized protein</fullName>
    </submittedName>
</protein>
<evidence type="ECO:0000313" key="2">
    <source>
        <dbReference type="EMBL" id="QOV88308.1"/>
    </source>
</evidence>
<keyword evidence="3" id="KW-1185">Reference proteome</keyword>
<feature type="transmembrane region" description="Helical" evidence="1">
    <location>
        <begin position="20"/>
        <end position="39"/>
    </location>
</feature>
<evidence type="ECO:0000313" key="3">
    <source>
        <dbReference type="Proteomes" id="UP000593765"/>
    </source>
</evidence>
<dbReference type="RefSeq" id="WP_206291286.1">
    <property type="nucleotide sequence ID" value="NZ_CP063458.1"/>
</dbReference>
<reference evidence="2 3" key="1">
    <citation type="submission" date="2020-10" db="EMBL/GenBank/DDBJ databases">
        <title>Wide distribution of Phycisphaera-like planctomycetes from WD2101 soil group in peatlands and genome analysis of the first cultivated representative.</title>
        <authorList>
            <person name="Dedysh S.N."/>
            <person name="Beletsky A.V."/>
            <person name="Ivanova A."/>
            <person name="Kulichevskaya I.S."/>
            <person name="Suzina N.E."/>
            <person name="Philippov D.A."/>
            <person name="Rakitin A.L."/>
            <person name="Mardanov A.V."/>
            <person name="Ravin N.V."/>
        </authorList>
    </citation>
    <scope>NUCLEOTIDE SEQUENCE [LARGE SCALE GENOMIC DNA]</scope>
    <source>
        <strain evidence="2 3">M1803</strain>
    </source>
</reference>
<name>A0A7M2WS20_9BACT</name>
<gene>
    <name evidence="2" type="ORF">IPV69_18940</name>
</gene>
<keyword evidence="1" id="KW-0472">Membrane</keyword>